<feature type="coiled-coil region" evidence="5">
    <location>
        <begin position="181"/>
        <end position="216"/>
    </location>
</feature>
<dbReference type="PANTHER" id="PTHR46035:SF1">
    <property type="entry name" value="TETRATRICOPEPTIDE REPEAT PROTEIN 4"/>
    <property type="match status" value="1"/>
</dbReference>
<organism evidence="8 9">
    <name type="scientific">Tieghemiomyces parasiticus</name>
    <dbReference type="NCBI Taxonomy" id="78921"/>
    <lineage>
        <taxon>Eukaryota</taxon>
        <taxon>Fungi</taxon>
        <taxon>Fungi incertae sedis</taxon>
        <taxon>Zoopagomycota</taxon>
        <taxon>Kickxellomycotina</taxon>
        <taxon>Dimargaritomycetes</taxon>
        <taxon>Dimargaritales</taxon>
        <taxon>Dimargaritaceae</taxon>
        <taxon>Tieghemiomyces</taxon>
    </lineage>
</organism>
<evidence type="ECO:0000256" key="3">
    <source>
        <dbReference type="ARBA" id="ARBA00023602"/>
    </source>
</evidence>
<keyword evidence="5" id="KW-0175">Coiled coil</keyword>
<protein>
    <submittedName>
        <fullName evidence="8">HSP70/90 co-chaperone</fullName>
    </submittedName>
</protein>
<dbReference type="PANTHER" id="PTHR46035">
    <property type="entry name" value="TETRATRICOPEPTIDE REPEAT PROTEIN 4"/>
    <property type="match status" value="1"/>
</dbReference>
<dbReference type="SUPFAM" id="SSF48452">
    <property type="entry name" value="TPR-like"/>
    <property type="match status" value="1"/>
</dbReference>
<dbReference type="CDD" id="cd21380">
    <property type="entry name" value="CTWD_Cns1"/>
    <property type="match status" value="1"/>
</dbReference>
<evidence type="ECO:0000313" key="8">
    <source>
        <dbReference type="EMBL" id="KAJ1927219.1"/>
    </source>
</evidence>
<evidence type="ECO:0000313" key="9">
    <source>
        <dbReference type="Proteomes" id="UP001150569"/>
    </source>
</evidence>
<dbReference type="GO" id="GO:0030544">
    <property type="term" value="F:Hsp70 protein binding"/>
    <property type="evidence" value="ECO:0007669"/>
    <property type="project" value="TreeGrafter"/>
</dbReference>
<feature type="repeat" description="TPR" evidence="4">
    <location>
        <begin position="148"/>
        <end position="181"/>
    </location>
</feature>
<evidence type="ECO:0000256" key="2">
    <source>
        <dbReference type="ARBA" id="ARBA00022803"/>
    </source>
</evidence>
<comment type="similarity">
    <text evidence="3">Belongs to the TTC4 family.</text>
</comment>
<proteinExistence type="inferred from homology"/>
<reference evidence="8" key="1">
    <citation type="submission" date="2022-07" db="EMBL/GenBank/DDBJ databases">
        <title>Phylogenomic reconstructions and comparative analyses of Kickxellomycotina fungi.</title>
        <authorList>
            <person name="Reynolds N.K."/>
            <person name="Stajich J.E."/>
            <person name="Barry K."/>
            <person name="Grigoriev I.V."/>
            <person name="Crous P."/>
            <person name="Smith M.E."/>
        </authorList>
    </citation>
    <scope>NUCLEOTIDE SEQUENCE</scope>
    <source>
        <strain evidence="8">RSA 861</strain>
    </source>
</reference>
<evidence type="ECO:0000259" key="7">
    <source>
        <dbReference type="Pfam" id="PF18972"/>
    </source>
</evidence>
<dbReference type="InterPro" id="IPR019734">
    <property type="entry name" value="TPR_rpt"/>
</dbReference>
<keyword evidence="2 4" id="KW-0802">TPR repeat</keyword>
<accession>A0A9W8ADI2</accession>
<dbReference type="GO" id="GO:0051879">
    <property type="term" value="F:Hsp90 protein binding"/>
    <property type="evidence" value="ECO:0007669"/>
    <property type="project" value="InterPro"/>
</dbReference>
<evidence type="ECO:0000256" key="5">
    <source>
        <dbReference type="SAM" id="Coils"/>
    </source>
</evidence>
<dbReference type="Proteomes" id="UP001150569">
    <property type="component" value="Unassembled WGS sequence"/>
</dbReference>
<feature type="domain" description="Cns1/TTC4 wheel" evidence="7">
    <location>
        <begin position="253"/>
        <end position="368"/>
    </location>
</feature>
<dbReference type="Gene3D" id="1.25.40.10">
    <property type="entry name" value="Tetratricopeptide repeat domain"/>
    <property type="match status" value="1"/>
</dbReference>
<dbReference type="InterPro" id="IPR044059">
    <property type="entry name" value="Csn1/TTC4_wheel"/>
</dbReference>
<dbReference type="GO" id="GO:0005829">
    <property type="term" value="C:cytosol"/>
    <property type="evidence" value="ECO:0007669"/>
    <property type="project" value="TreeGrafter"/>
</dbReference>
<evidence type="ECO:0000256" key="6">
    <source>
        <dbReference type="SAM" id="MobiDB-lite"/>
    </source>
</evidence>
<gene>
    <name evidence="8" type="primary">CNS1_1</name>
    <name evidence="8" type="ORF">IWQ60_003108</name>
</gene>
<dbReference type="GO" id="GO:0005634">
    <property type="term" value="C:nucleus"/>
    <property type="evidence" value="ECO:0007669"/>
    <property type="project" value="TreeGrafter"/>
</dbReference>
<comment type="caution">
    <text evidence="8">The sequence shown here is derived from an EMBL/GenBank/DDBJ whole genome shotgun (WGS) entry which is preliminary data.</text>
</comment>
<dbReference type="OrthoDB" id="420195at2759"/>
<dbReference type="EMBL" id="JANBPT010000128">
    <property type="protein sequence ID" value="KAJ1927219.1"/>
    <property type="molecule type" value="Genomic_DNA"/>
</dbReference>
<dbReference type="AlphaFoldDB" id="A0A9W8ADI2"/>
<evidence type="ECO:0000256" key="4">
    <source>
        <dbReference type="PROSITE-ProRule" id="PRU00339"/>
    </source>
</evidence>
<dbReference type="Pfam" id="PF00515">
    <property type="entry name" value="TPR_1"/>
    <property type="match status" value="1"/>
</dbReference>
<dbReference type="SMART" id="SM00028">
    <property type="entry name" value="TPR"/>
    <property type="match status" value="2"/>
</dbReference>
<name>A0A9W8ADI2_9FUNG</name>
<dbReference type="PROSITE" id="PS50005">
    <property type="entry name" value="TPR"/>
    <property type="match status" value="1"/>
</dbReference>
<dbReference type="Pfam" id="PF18972">
    <property type="entry name" value="Wheel"/>
    <property type="match status" value="1"/>
</dbReference>
<keyword evidence="9" id="KW-1185">Reference proteome</keyword>
<dbReference type="InterPro" id="IPR011990">
    <property type="entry name" value="TPR-like_helical_dom_sf"/>
</dbReference>
<evidence type="ECO:0000256" key="1">
    <source>
        <dbReference type="ARBA" id="ARBA00022737"/>
    </source>
</evidence>
<feature type="region of interest" description="Disordered" evidence="6">
    <location>
        <begin position="1"/>
        <end position="25"/>
    </location>
</feature>
<sequence>MAISGPQLKYRSDDGPGNGSARKTPDEFLAEMLKSPLFMQEMPKEGEVDDAEANPTLAALQSLAFEGSPTEVAQNFKNQGNDSFREGTKRGYRNAIKFYTQAIAQDCEDHELTATCYVNRAAVNLELQNYRRVLNDCHAALQINPKNVKALYRSARACRALGKYEEALECCRWALEFDPANAAVKKERQATEAQQAAAEAKQQREVERAAAEAREQALLTEALRERNVRLSASSGSSHVWENADTEHRVHRDSETGRLIWPVFFMYPEFKETDFIQAFDEADTFRDHVHTMFATPAPWDPEHRYNPENVELFFEYFATPNASPKLLKVGQNLSLGKVLSNPRYTVVNGIPAFIILAKTGEFREKFLAQYKS</sequence>
<dbReference type="GO" id="GO:0006457">
    <property type="term" value="P:protein folding"/>
    <property type="evidence" value="ECO:0007669"/>
    <property type="project" value="TreeGrafter"/>
</dbReference>
<keyword evidence="1" id="KW-0677">Repeat</keyword>